<proteinExistence type="predicted"/>
<evidence type="ECO:0000313" key="1">
    <source>
        <dbReference type="EMBL" id="JAH38278.1"/>
    </source>
</evidence>
<name>A0A0E9SCR1_ANGAN</name>
<organism evidence="1">
    <name type="scientific">Anguilla anguilla</name>
    <name type="common">European freshwater eel</name>
    <name type="synonym">Muraena anguilla</name>
    <dbReference type="NCBI Taxonomy" id="7936"/>
    <lineage>
        <taxon>Eukaryota</taxon>
        <taxon>Metazoa</taxon>
        <taxon>Chordata</taxon>
        <taxon>Craniata</taxon>
        <taxon>Vertebrata</taxon>
        <taxon>Euteleostomi</taxon>
        <taxon>Actinopterygii</taxon>
        <taxon>Neopterygii</taxon>
        <taxon>Teleostei</taxon>
        <taxon>Anguilliformes</taxon>
        <taxon>Anguillidae</taxon>
        <taxon>Anguilla</taxon>
    </lineage>
</organism>
<protein>
    <submittedName>
        <fullName evidence="1">Uncharacterized protein</fullName>
    </submittedName>
</protein>
<reference evidence="1" key="2">
    <citation type="journal article" date="2015" name="Fish Shellfish Immunol.">
        <title>Early steps in the European eel (Anguilla anguilla)-Vibrio vulnificus interaction in the gills: Role of the RtxA13 toxin.</title>
        <authorList>
            <person name="Callol A."/>
            <person name="Pajuelo D."/>
            <person name="Ebbesson L."/>
            <person name="Teles M."/>
            <person name="MacKenzie S."/>
            <person name="Amaro C."/>
        </authorList>
    </citation>
    <scope>NUCLEOTIDE SEQUENCE</scope>
</reference>
<reference evidence="1" key="1">
    <citation type="submission" date="2014-11" db="EMBL/GenBank/DDBJ databases">
        <authorList>
            <person name="Amaro Gonzalez C."/>
        </authorList>
    </citation>
    <scope>NUCLEOTIDE SEQUENCE</scope>
</reference>
<dbReference type="EMBL" id="GBXM01070299">
    <property type="protein sequence ID" value="JAH38278.1"/>
    <property type="molecule type" value="Transcribed_RNA"/>
</dbReference>
<accession>A0A0E9SCR1</accession>
<sequence>MVLFLSAIIIIM</sequence>